<evidence type="ECO:0000256" key="1">
    <source>
        <dbReference type="SAM" id="Coils"/>
    </source>
</evidence>
<dbReference type="PANTHER" id="PTHR47331:SF1">
    <property type="entry name" value="GAG-LIKE PROTEIN"/>
    <property type="match status" value="1"/>
</dbReference>
<evidence type="ECO:0000313" key="4">
    <source>
        <dbReference type="EMBL" id="PIC27466.1"/>
    </source>
</evidence>
<sequence>MAKVMNEFKKQLLGECEVAKQVLVNSGQMLDANNHTPELLADIAAQLNAQLVELNGFDRKINAFLDARVQYAATEDERKVNFNEIMSHAEKKGLLTSLKKDIGTLLDQISQMLVEEASVDGQCEDRRQGHSIGGTQEARVTRSQSKQRGALCDGPSTSGDPRLVAPKLVPAPKLFDRPEEDENNKSVIIEKPEETYLPQILQRIQTLEEEIRSVKMEVNTDRATYRQNSEVIMTALQRLNTQMETFTAAGKPSETPENNWNNAPSQAAQCIGFNQSTGRPIMEQQPRATGVAQPTTNGIRNTEAEANKLVAIAAILKPFNGDATNYPIFISNFDHFVHHDDSIPKIMKQSILISKLEGQAAQEMQSAELSEANYDILRANLHRQYGQSKYQRDVLINKLQAIKFDKPTTKEVESALNNYCNVANKLKCFNVDINDQFFLRSFVKALPNELRTRIVKKYHEKDCSFDELSKAVYALLLQKVTIESFEDEVEVAKPDEILINALGDKREGRKFEDSRRKYFERKAKLTPPSKMVPCAYCGKEDHTAVECTLPIEEKREIASKKKLCMNCLSNKHFVKDCKSKFNCYHCKARHFSGHCNNTNIAPSKINKFAFIYDLSDDEELAEQLFRGKGAETLDL</sequence>
<feature type="domain" description="CCHC-type" evidence="3">
    <location>
        <begin position="563"/>
        <end position="579"/>
    </location>
</feature>
<dbReference type="InterPro" id="IPR036875">
    <property type="entry name" value="Znf_CCHC_sf"/>
</dbReference>
<reference evidence="5" key="1">
    <citation type="submission" date="2017-10" db="EMBL/GenBank/DDBJ databases">
        <title>Rapid genome shrinkage in a self-fertile nematode reveals novel sperm competition proteins.</title>
        <authorList>
            <person name="Yin D."/>
            <person name="Schwarz E.M."/>
            <person name="Thomas C.G."/>
            <person name="Felde R.L."/>
            <person name="Korf I.F."/>
            <person name="Cutter A.D."/>
            <person name="Schartner C.M."/>
            <person name="Ralston E.J."/>
            <person name="Meyer B.J."/>
            <person name="Haag E.S."/>
        </authorList>
    </citation>
    <scope>NUCLEOTIDE SEQUENCE [LARGE SCALE GENOMIC DNA]</scope>
    <source>
        <strain evidence="5">JU1422</strain>
    </source>
</reference>
<dbReference type="STRING" id="1611254.A0A2G5TKC0"/>
<evidence type="ECO:0000256" key="2">
    <source>
        <dbReference type="SAM" id="MobiDB-lite"/>
    </source>
</evidence>
<feature type="coiled-coil region" evidence="1">
    <location>
        <begin position="197"/>
        <end position="224"/>
    </location>
</feature>
<evidence type="ECO:0000313" key="5">
    <source>
        <dbReference type="Proteomes" id="UP000230233"/>
    </source>
</evidence>
<organism evidence="4 5">
    <name type="scientific">Caenorhabditis nigoni</name>
    <dbReference type="NCBI Taxonomy" id="1611254"/>
    <lineage>
        <taxon>Eukaryota</taxon>
        <taxon>Metazoa</taxon>
        <taxon>Ecdysozoa</taxon>
        <taxon>Nematoda</taxon>
        <taxon>Chromadorea</taxon>
        <taxon>Rhabditida</taxon>
        <taxon>Rhabditina</taxon>
        <taxon>Rhabditomorpha</taxon>
        <taxon>Rhabditoidea</taxon>
        <taxon>Rhabditidae</taxon>
        <taxon>Peloderinae</taxon>
        <taxon>Caenorhabditis</taxon>
    </lineage>
</organism>
<dbReference type="PANTHER" id="PTHR47331">
    <property type="entry name" value="PHD-TYPE DOMAIN-CONTAINING PROTEIN"/>
    <property type="match status" value="1"/>
</dbReference>
<dbReference type="GO" id="GO:0005737">
    <property type="term" value="C:cytoplasm"/>
    <property type="evidence" value="ECO:0007669"/>
    <property type="project" value="UniProtKB-ARBA"/>
</dbReference>
<dbReference type="GO" id="GO:0003676">
    <property type="term" value="F:nucleic acid binding"/>
    <property type="evidence" value="ECO:0007669"/>
    <property type="project" value="InterPro"/>
</dbReference>
<keyword evidence="5" id="KW-1185">Reference proteome</keyword>
<dbReference type="EMBL" id="PDUG01000005">
    <property type="protein sequence ID" value="PIC27466.1"/>
    <property type="molecule type" value="Genomic_DNA"/>
</dbReference>
<dbReference type="Gene3D" id="4.10.60.10">
    <property type="entry name" value="Zinc finger, CCHC-type"/>
    <property type="match status" value="1"/>
</dbReference>
<keyword evidence="1" id="KW-0175">Coiled coil</keyword>
<dbReference type="AlphaFoldDB" id="A0A2G5TKC0"/>
<dbReference type="OrthoDB" id="5984724at2759"/>
<feature type="domain" description="CCHC-type" evidence="3">
    <location>
        <begin position="533"/>
        <end position="549"/>
    </location>
</feature>
<gene>
    <name evidence="4" type="primary">Cnig_chr_V.g19714</name>
    <name evidence="4" type="ORF">B9Z55_019714</name>
</gene>
<dbReference type="GO" id="GO:0008270">
    <property type="term" value="F:zinc ion binding"/>
    <property type="evidence" value="ECO:0007669"/>
    <property type="project" value="InterPro"/>
</dbReference>
<dbReference type="SUPFAM" id="SSF57756">
    <property type="entry name" value="Retrovirus zinc finger-like domains"/>
    <property type="match status" value="1"/>
</dbReference>
<dbReference type="Proteomes" id="UP000230233">
    <property type="component" value="Chromosome V"/>
</dbReference>
<dbReference type="Pfam" id="PF03564">
    <property type="entry name" value="DUF1759"/>
    <property type="match status" value="1"/>
</dbReference>
<evidence type="ECO:0000259" key="3">
    <source>
        <dbReference type="SMART" id="SM00343"/>
    </source>
</evidence>
<comment type="caution">
    <text evidence="4">The sequence shown here is derived from an EMBL/GenBank/DDBJ whole genome shotgun (WGS) entry which is preliminary data.</text>
</comment>
<feature type="region of interest" description="Disordered" evidence="2">
    <location>
        <begin position="120"/>
        <end position="165"/>
    </location>
</feature>
<protein>
    <recommendedName>
        <fullName evidence="3">CCHC-type domain-containing protein</fullName>
    </recommendedName>
</protein>
<proteinExistence type="predicted"/>
<dbReference type="InterPro" id="IPR005312">
    <property type="entry name" value="DUF1759"/>
</dbReference>
<name>A0A2G5TKC0_9PELO</name>
<dbReference type="GO" id="GO:0019899">
    <property type="term" value="F:enzyme binding"/>
    <property type="evidence" value="ECO:0007669"/>
    <property type="project" value="UniProtKB-ARBA"/>
</dbReference>
<dbReference type="InterPro" id="IPR001878">
    <property type="entry name" value="Znf_CCHC"/>
</dbReference>
<dbReference type="SMART" id="SM00343">
    <property type="entry name" value="ZnF_C2HC"/>
    <property type="match status" value="2"/>
</dbReference>
<accession>A0A2G5TKC0</accession>